<dbReference type="RefSeq" id="WP_271996783.1">
    <property type="nucleotide sequence ID" value="NZ_JAQNDN010000003.1"/>
</dbReference>
<dbReference type="PANTHER" id="PTHR43296">
    <property type="entry name" value="PEROXISOMAL 2,4-DIENOYL-COA REDUCTASE"/>
    <property type="match status" value="1"/>
</dbReference>
<keyword evidence="2" id="KW-0560">Oxidoreductase</keyword>
<dbReference type="InterPro" id="IPR002347">
    <property type="entry name" value="SDR_fam"/>
</dbReference>
<evidence type="ECO:0000256" key="2">
    <source>
        <dbReference type="ARBA" id="ARBA00023002"/>
    </source>
</evidence>
<keyword evidence="4" id="KW-1185">Reference proteome</keyword>
<dbReference type="Proteomes" id="UP001217838">
    <property type="component" value="Unassembled WGS sequence"/>
</dbReference>
<comment type="caution">
    <text evidence="3">The sequence shown here is derived from an EMBL/GenBank/DDBJ whole genome shotgun (WGS) entry which is preliminary data.</text>
</comment>
<accession>A0ABT5B1S1</accession>
<dbReference type="EMBL" id="JAQNDN010000003">
    <property type="protein sequence ID" value="MDC0668053.1"/>
    <property type="molecule type" value="Genomic_DNA"/>
</dbReference>
<reference evidence="3 4" key="1">
    <citation type="submission" date="2022-11" db="EMBL/GenBank/DDBJ databases">
        <title>Minimal conservation of predation-associated metabolite biosynthetic gene clusters underscores biosynthetic potential of Myxococcota including descriptions for ten novel species: Archangium lansinium sp. nov., Myxococcus landrumus sp. nov., Nannocystis bai.</title>
        <authorList>
            <person name="Ahearne A."/>
            <person name="Stevens C."/>
            <person name="Dowd S."/>
        </authorList>
    </citation>
    <scope>NUCLEOTIDE SEQUENCE [LARGE SCALE GENOMIC DNA]</scope>
    <source>
        <strain evidence="3 4">NCELM</strain>
    </source>
</reference>
<evidence type="ECO:0000313" key="3">
    <source>
        <dbReference type="EMBL" id="MDC0668053.1"/>
    </source>
</evidence>
<sequence>MPQPPHASCFRPDVLAGKVALVTGGGSGIGAAIAARLAEHGARVAICGRTQAKLDAMVGEIEAAGGEALGHTADVRRFEQVEQVMQAIEARWGRLDILVNNAAGNFLCPAVGLSPNGFGTVIDIDLKGTFNTSKAAFPLLSRAGGVVINISATLHYAGTPLQTHAASAKAGIDALTRSLAMEWGPAGIRINGIAPGPIDGTEGITRLLAPELRERAERLIPLRRFGSTAEVADAALFLASPASAYVTGAVLVVDGGQWLAGSMALAQ</sequence>
<dbReference type="Gene3D" id="3.40.50.720">
    <property type="entry name" value="NAD(P)-binding Rossmann-like Domain"/>
    <property type="match status" value="1"/>
</dbReference>
<dbReference type="Pfam" id="PF13561">
    <property type="entry name" value="adh_short_C2"/>
    <property type="match status" value="1"/>
</dbReference>
<evidence type="ECO:0000256" key="1">
    <source>
        <dbReference type="ARBA" id="ARBA00022857"/>
    </source>
</evidence>
<dbReference type="NCBIfam" id="NF005752">
    <property type="entry name" value="PRK07576.1"/>
    <property type="match status" value="1"/>
</dbReference>
<protein>
    <submittedName>
        <fullName evidence="3">SDR family oxidoreductase</fullName>
    </submittedName>
</protein>
<dbReference type="SUPFAM" id="SSF51735">
    <property type="entry name" value="NAD(P)-binding Rossmann-fold domains"/>
    <property type="match status" value="1"/>
</dbReference>
<dbReference type="CDD" id="cd05369">
    <property type="entry name" value="TER_DECR_SDR_a"/>
    <property type="match status" value="1"/>
</dbReference>
<dbReference type="PANTHER" id="PTHR43296:SF2">
    <property type="entry name" value="PEROXISOMAL 2,4-DIENOYL-COA REDUCTASE [(3E)-ENOYL-COA-PRODUCING]"/>
    <property type="match status" value="1"/>
</dbReference>
<gene>
    <name evidence="3" type="ORF">POL58_09910</name>
</gene>
<dbReference type="InterPro" id="IPR036291">
    <property type="entry name" value="NAD(P)-bd_dom_sf"/>
</dbReference>
<organism evidence="3 4">
    <name type="scientific">Nannocystis radixulma</name>
    <dbReference type="NCBI Taxonomy" id="2995305"/>
    <lineage>
        <taxon>Bacteria</taxon>
        <taxon>Pseudomonadati</taxon>
        <taxon>Myxococcota</taxon>
        <taxon>Polyangia</taxon>
        <taxon>Nannocystales</taxon>
        <taxon>Nannocystaceae</taxon>
        <taxon>Nannocystis</taxon>
    </lineage>
</organism>
<dbReference type="InterPro" id="IPR045017">
    <property type="entry name" value="DECR2-like"/>
</dbReference>
<dbReference type="PRINTS" id="PR00081">
    <property type="entry name" value="GDHRDH"/>
</dbReference>
<dbReference type="PRINTS" id="PR00080">
    <property type="entry name" value="SDRFAMILY"/>
</dbReference>
<keyword evidence="1" id="KW-0521">NADP</keyword>
<name>A0ABT5B1S1_9BACT</name>
<proteinExistence type="predicted"/>
<evidence type="ECO:0000313" key="4">
    <source>
        <dbReference type="Proteomes" id="UP001217838"/>
    </source>
</evidence>